<protein>
    <submittedName>
        <fullName evidence="4">Uncharacterized protein</fullName>
    </submittedName>
</protein>
<feature type="domain" description="HDOD" evidence="3">
    <location>
        <begin position="107"/>
        <end position="304"/>
    </location>
</feature>
<dbReference type="InterPro" id="IPR052340">
    <property type="entry name" value="RNase_Y/CdgJ"/>
</dbReference>
<dbReference type="CDD" id="cd00077">
    <property type="entry name" value="HDc"/>
    <property type="match status" value="1"/>
</dbReference>
<keyword evidence="5" id="KW-1185">Reference proteome</keyword>
<evidence type="ECO:0000313" key="5">
    <source>
        <dbReference type="Proteomes" id="UP000032233"/>
    </source>
</evidence>
<dbReference type="PANTHER" id="PTHR33525:SF3">
    <property type="entry name" value="RIBONUCLEASE Y"/>
    <property type="match status" value="1"/>
</dbReference>
<feature type="domain" description="Response regulatory" evidence="2">
    <location>
        <begin position="1"/>
        <end position="86"/>
    </location>
</feature>
<dbReference type="SUPFAM" id="SSF52172">
    <property type="entry name" value="CheY-like"/>
    <property type="match status" value="1"/>
</dbReference>
<evidence type="ECO:0000313" key="4">
    <source>
        <dbReference type="EMBL" id="KIX13019.1"/>
    </source>
</evidence>
<keyword evidence="1" id="KW-0597">Phosphoprotein</keyword>
<dbReference type="Gene3D" id="3.40.50.2300">
    <property type="match status" value="1"/>
</dbReference>
<dbReference type="Proteomes" id="UP000032233">
    <property type="component" value="Unassembled WGS sequence"/>
</dbReference>
<dbReference type="Gene3D" id="1.10.3210.10">
    <property type="entry name" value="Hypothetical protein af1432"/>
    <property type="match status" value="1"/>
</dbReference>
<reference evidence="4 5" key="1">
    <citation type="submission" date="2013-11" db="EMBL/GenBank/DDBJ databases">
        <title>Metagenomic analysis of a methanogenic consortium involved in long chain n-alkane degradation.</title>
        <authorList>
            <person name="Davidova I.A."/>
            <person name="Callaghan A.V."/>
            <person name="Wawrik B."/>
            <person name="Pruitt S."/>
            <person name="Marks C."/>
            <person name="Duncan K.E."/>
            <person name="Suflita J.M."/>
        </authorList>
    </citation>
    <scope>NUCLEOTIDE SEQUENCE [LARGE SCALE GENOMIC DNA]</scope>
    <source>
        <strain evidence="4 5">SPR</strain>
    </source>
</reference>
<dbReference type="InterPro" id="IPR013976">
    <property type="entry name" value="HDOD"/>
</dbReference>
<dbReference type="PANTHER" id="PTHR33525">
    <property type="match status" value="1"/>
</dbReference>
<dbReference type="InterPro" id="IPR003607">
    <property type="entry name" value="HD/PDEase_dom"/>
</dbReference>
<sequence>MDSGPKALELLKDEHIDIIVTDMRMPMMSGAELLKEVRKLYPHINRIILSGHADQEILIKSTQVAHQYIAKPIDSKKFIHILERAADFIGTLTNRGMISLVSKVESMPSPPENVQQVLNIINDETSSIKDVSEVVSKDMGMTSNLLKIVNSAFFGIPRRIAEAKDAIAFLGLDILKALVLSDHLFAVFDFKKLKGFSCSMLWEHCLQSAFIAKTLIKTHSEDQKEIDNTFIAGMLHDVGKLVLGYTLTEEFEKIIQISQAENRAIYKVEMERLGFTHAEVGTYFIGLWGMSQQLIEAIRFHHSPQSALETGDKVVIAILLADYFEHQFNVIHPDYDQPHIDMGLLDDLGLLDYFKNCQKIAEDYFTQNKEG</sequence>
<dbReference type="Pfam" id="PF08668">
    <property type="entry name" value="HDOD"/>
    <property type="match status" value="1"/>
</dbReference>
<proteinExistence type="predicted"/>
<gene>
    <name evidence="4" type="ORF">X474_15760</name>
</gene>
<evidence type="ECO:0000259" key="2">
    <source>
        <dbReference type="PROSITE" id="PS50110"/>
    </source>
</evidence>
<dbReference type="SUPFAM" id="SSF109604">
    <property type="entry name" value="HD-domain/PDEase-like"/>
    <property type="match status" value="1"/>
</dbReference>
<dbReference type="GO" id="GO:0000160">
    <property type="term" value="P:phosphorelay signal transduction system"/>
    <property type="evidence" value="ECO:0007669"/>
    <property type="project" value="InterPro"/>
</dbReference>
<dbReference type="InParanoid" id="A0A0D2J4J9"/>
<evidence type="ECO:0000256" key="1">
    <source>
        <dbReference type="PROSITE-ProRule" id="PRU00169"/>
    </source>
</evidence>
<dbReference type="PROSITE" id="PS51833">
    <property type="entry name" value="HDOD"/>
    <property type="match status" value="1"/>
</dbReference>
<accession>A0A0D2J4J9</accession>
<dbReference type="PROSITE" id="PS50110">
    <property type="entry name" value="RESPONSE_REGULATORY"/>
    <property type="match status" value="1"/>
</dbReference>
<comment type="caution">
    <text evidence="4">The sequence shown here is derived from an EMBL/GenBank/DDBJ whole genome shotgun (WGS) entry which is preliminary data.</text>
</comment>
<organism evidence="4 5">
    <name type="scientific">Dethiosulfatarculus sandiegensis</name>
    <dbReference type="NCBI Taxonomy" id="1429043"/>
    <lineage>
        <taxon>Bacteria</taxon>
        <taxon>Pseudomonadati</taxon>
        <taxon>Thermodesulfobacteriota</taxon>
        <taxon>Desulfarculia</taxon>
        <taxon>Desulfarculales</taxon>
        <taxon>Desulfarculaceae</taxon>
        <taxon>Dethiosulfatarculus</taxon>
    </lineage>
</organism>
<evidence type="ECO:0000259" key="3">
    <source>
        <dbReference type="PROSITE" id="PS51833"/>
    </source>
</evidence>
<dbReference type="AlphaFoldDB" id="A0A0D2J4J9"/>
<dbReference type="InterPro" id="IPR011006">
    <property type="entry name" value="CheY-like_superfamily"/>
</dbReference>
<dbReference type="STRING" id="1429043.X474_15760"/>
<dbReference type="EMBL" id="AZAC01000019">
    <property type="protein sequence ID" value="KIX13019.1"/>
    <property type="molecule type" value="Genomic_DNA"/>
</dbReference>
<dbReference type="InterPro" id="IPR001789">
    <property type="entry name" value="Sig_transdc_resp-reg_receiver"/>
</dbReference>
<dbReference type="Pfam" id="PF00072">
    <property type="entry name" value="Response_reg"/>
    <property type="match status" value="1"/>
</dbReference>
<name>A0A0D2J4J9_9BACT</name>
<feature type="modified residue" description="4-aspartylphosphate" evidence="1">
    <location>
        <position position="22"/>
    </location>
</feature>